<dbReference type="eggNOG" id="arCOG02329">
    <property type="taxonomic scope" value="Archaea"/>
</dbReference>
<dbReference type="PROSITE" id="PS50112">
    <property type="entry name" value="PAS"/>
    <property type="match status" value="4"/>
</dbReference>
<dbReference type="InterPro" id="IPR052162">
    <property type="entry name" value="Sensor_kinase/Photoreceptor"/>
</dbReference>
<evidence type="ECO:0000256" key="2">
    <source>
        <dbReference type="ARBA" id="ARBA00012438"/>
    </source>
</evidence>
<organism evidence="11 12">
    <name type="scientific">Natronorubrum tibetense GA33</name>
    <dbReference type="NCBI Taxonomy" id="1114856"/>
    <lineage>
        <taxon>Archaea</taxon>
        <taxon>Methanobacteriati</taxon>
        <taxon>Methanobacteriota</taxon>
        <taxon>Stenosarchaea group</taxon>
        <taxon>Halobacteria</taxon>
        <taxon>Halobacteriales</taxon>
        <taxon>Natrialbaceae</taxon>
        <taxon>Natronorubrum</taxon>
    </lineage>
</organism>
<dbReference type="SMART" id="SM00091">
    <property type="entry name" value="PAS"/>
    <property type="match status" value="6"/>
</dbReference>
<dbReference type="InterPro" id="IPR000700">
    <property type="entry name" value="PAS-assoc_C"/>
</dbReference>
<dbReference type="Gene3D" id="3.30.450.20">
    <property type="entry name" value="PAS domain"/>
    <property type="match status" value="7"/>
</dbReference>
<name>L9VGX6_9EURY</name>
<keyword evidence="7" id="KW-0804">Transcription</keyword>
<dbReference type="Pfam" id="PF04967">
    <property type="entry name" value="HTH_10"/>
    <property type="match status" value="1"/>
</dbReference>
<dbReference type="PROSITE" id="PS50113">
    <property type="entry name" value="PAC"/>
    <property type="match status" value="7"/>
</dbReference>
<dbReference type="RefSeq" id="WP_006092620.1">
    <property type="nucleotide sequence ID" value="NZ_AOHW01000052.1"/>
</dbReference>
<feature type="domain" description="PAC" evidence="10">
    <location>
        <begin position="371"/>
        <end position="421"/>
    </location>
</feature>
<evidence type="ECO:0000256" key="8">
    <source>
        <dbReference type="SAM" id="MobiDB-lite"/>
    </source>
</evidence>
<dbReference type="SMART" id="SM00086">
    <property type="entry name" value="PAC"/>
    <property type="match status" value="7"/>
</dbReference>
<dbReference type="STRING" id="1114856.GCA_000383975_01652"/>
<feature type="domain" description="PAC" evidence="10">
    <location>
        <begin position="745"/>
        <end position="796"/>
    </location>
</feature>
<comment type="caution">
    <text evidence="11">The sequence shown here is derived from an EMBL/GenBank/DDBJ whole genome shotgun (WGS) entry which is preliminary data.</text>
</comment>
<dbReference type="PANTHER" id="PTHR43304:SF1">
    <property type="entry name" value="PAC DOMAIN-CONTAINING PROTEIN"/>
    <property type="match status" value="1"/>
</dbReference>
<gene>
    <name evidence="11" type="ORF">C496_21749</name>
</gene>
<proteinExistence type="predicted"/>
<dbReference type="EC" id="2.7.13.3" evidence="2"/>
<keyword evidence="5" id="KW-0418">Kinase</keyword>
<sequence length="1615" mass="179253">MFVLALSLVFGAWIGLLIVASNSVGPAASIASSPIAESTPDVPVVLPLLFGLAASGGPDRDTVLERLATDLESFVAEFAADSSLPAASRDGTGRSGRPGDGTSRNGGAGDATERDETDPDASVPNEQAADASARVGAGEVREVEPTFDLERDDELGRLSAAIETLATMVRERDRQFEAVFDDPNTLVALLDPDGTVRRINETAFEYVDIDGEAAIGEPFRATPWWSETPTADVQEWIDRAGDGEYVEYDAHLDQPTGSRQWVTGTFRPVTNETGDVVSIVVSARDITARKKHERRLETTSTRLEALFESSPDMIDVLDSDGRIVDANRRLCDELGYDEDELLGTEIWTYDQSVDADDVQSILESLSVGDRRKFEGRYRRRDGSEFPVEVHLLHLDLAEANRYMAISRDISEQKARERELQRHTTYTDELLDAVDDVFYVIDENGDVQRWNETLPSVTGFSAAEIESMNAAEFFTPADQQLVAETIDEALETGSARVEVSLLTADGESIPYEFVGSRLEDLDGNSVVTGIGRDISERKERERQLSTLMSNVPGMVYRCRNEPDWPFDFISEGCFELTGYDPETLENGDVSWASDIILERHDELWETVQQALTNQEPFQVNFPIETADGDRRWVRERGRGVFDENGDLESLEGVITDVTEQTENERRLERTTRLLEQSQQLANIGAWELDVTAEPYDLEWTDEVSRIHRLSPSEEIDLERSFDFYHPADQTEIRTAVERAIEAGESYELELRLVTDDGDQRWVRTIGEPVREDGTVVKIQGSIQDITNRKRRERELERYETIIQAVGDPVYTLDESGEFQFVNDAMEPLTGYDLDRLLEWDVADVMTSADLEAARELVRDLLREGEPYGTFEMGLETADGDVIEVENHVALLPMDDGEFAGTAGVVRDITERKERERDLERTADLLARVQRIAKVGGWELDIDAEPPEATWTEECYRLHGLSRDVTPTLETTLECYHPEDRSFVRTRLRNAMDAEQGYDFEGRLQPDEDEIRWVRATGEPIFDAAGDLRAYRGSIKDISEQKGRELALESLHDTARELLNAETETAVAELVVETAANILESGNAGVYLLNSATNRFEPTALTDEFVDRTGGAPSIAVGDNDSVLWNTYLAGSQTVVDDAATGARSPLFGGDVPGGLLVPIGDHGVFVLVAPPATIDDEARRLVETLVATTEAAFDRLESEASLRERDAELEAQNRRLRRQIQITEIIRGIDRSLIGANNRGEIERTVPERLVEGDTVAFAWIGDVDAAGTTLEPRSWAGDEPEYLDAVSFDLDDGADEPAVRTIRSETPSVVENVVDGLKDEPWRTSALDAGFQSVLSVPLSFEEYSYGVLTVYADEPNAFTDLERTVFAELGEGIANATNAAKTQEALHAETLVELTLALEESDDALSQIARKTGATVEYEGLGVDSGSETVLFFETNGAAPADVRTVLDDLVSVTDARLVTESDEQCLFEATVTGDLVASRLVRHGASPRSITADGDRTTITVDVPTTTDVREFVEMLAERYAGVELQSRRHVRRTSNTRQLMSLFDELTDRQLEVLRTAYLAGFFEWPRESTGEEIAEMLEVTQPTVNRHLRIGQQRLLAQLFENGALSFADEA</sequence>
<dbReference type="eggNOG" id="arCOG02278">
    <property type="taxonomic scope" value="Archaea"/>
</dbReference>
<dbReference type="InterPro" id="IPR035965">
    <property type="entry name" value="PAS-like_dom_sf"/>
</dbReference>
<feature type="domain" description="PAC" evidence="10">
    <location>
        <begin position="616"/>
        <end position="668"/>
    </location>
</feature>
<dbReference type="InterPro" id="IPR001610">
    <property type="entry name" value="PAC"/>
</dbReference>
<dbReference type="Pfam" id="PF00989">
    <property type="entry name" value="PAS"/>
    <property type="match status" value="1"/>
</dbReference>
<evidence type="ECO:0000256" key="7">
    <source>
        <dbReference type="ARBA" id="ARBA00023163"/>
    </source>
</evidence>
<evidence type="ECO:0000256" key="5">
    <source>
        <dbReference type="ARBA" id="ARBA00022777"/>
    </source>
</evidence>
<feature type="domain" description="PAS" evidence="9">
    <location>
        <begin position="299"/>
        <end position="365"/>
    </location>
</feature>
<dbReference type="InterPro" id="IPR013767">
    <property type="entry name" value="PAS_fold"/>
</dbReference>
<dbReference type="eggNOG" id="arCOG06712">
    <property type="taxonomic scope" value="Archaea"/>
</dbReference>
<dbReference type="SMART" id="SM00065">
    <property type="entry name" value="GAF"/>
    <property type="match status" value="1"/>
</dbReference>
<feature type="compositionally biased region" description="Gly residues" evidence="8">
    <location>
        <begin position="93"/>
        <end position="109"/>
    </location>
</feature>
<dbReference type="InterPro" id="IPR031803">
    <property type="entry name" value="BAT_GAF/HTH-assoc"/>
</dbReference>
<reference evidence="11 12" key="1">
    <citation type="journal article" date="2014" name="PLoS Genet.">
        <title>Phylogenetically driven sequencing of extremely halophilic archaea reveals strategies for static and dynamic osmo-response.</title>
        <authorList>
            <person name="Becker E.A."/>
            <person name="Seitzer P.M."/>
            <person name="Tritt A."/>
            <person name="Larsen D."/>
            <person name="Krusor M."/>
            <person name="Yao A.I."/>
            <person name="Wu D."/>
            <person name="Madern D."/>
            <person name="Eisen J.A."/>
            <person name="Darling A.E."/>
            <person name="Facciotti M.T."/>
        </authorList>
    </citation>
    <scope>NUCLEOTIDE SEQUENCE [LARGE SCALE GENOMIC DNA]</scope>
    <source>
        <strain evidence="11 12">GA33</strain>
    </source>
</reference>
<dbReference type="InterPro" id="IPR003018">
    <property type="entry name" value="GAF"/>
</dbReference>
<feature type="domain" description="PAS" evidence="9">
    <location>
        <begin position="698"/>
        <end position="742"/>
    </location>
</feature>
<feature type="domain" description="PAC" evidence="10">
    <location>
        <begin position="246"/>
        <end position="298"/>
    </location>
</feature>
<evidence type="ECO:0000313" key="12">
    <source>
        <dbReference type="Proteomes" id="UP000011599"/>
    </source>
</evidence>
<dbReference type="SUPFAM" id="SSF55785">
    <property type="entry name" value="PYP-like sensor domain (PAS domain)"/>
    <property type="match status" value="7"/>
</dbReference>
<evidence type="ECO:0000256" key="6">
    <source>
        <dbReference type="ARBA" id="ARBA00023015"/>
    </source>
</evidence>
<dbReference type="InterPro" id="IPR036388">
    <property type="entry name" value="WH-like_DNA-bd_sf"/>
</dbReference>
<dbReference type="InterPro" id="IPR029016">
    <property type="entry name" value="GAF-like_dom_sf"/>
</dbReference>
<dbReference type="eggNOG" id="arCOG02360">
    <property type="taxonomic scope" value="Archaea"/>
</dbReference>
<dbReference type="Pfam" id="PF08448">
    <property type="entry name" value="PAS_4"/>
    <property type="match status" value="2"/>
</dbReference>
<dbReference type="Pfam" id="PF08447">
    <property type="entry name" value="PAS_3"/>
    <property type="match status" value="3"/>
</dbReference>
<evidence type="ECO:0000256" key="4">
    <source>
        <dbReference type="ARBA" id="ARBA00022679"/>
    </source>
</evidence>
<dbReference type="NCBIfam" id="TIGR00229">
    <property type="entry name" value="sensory_box"/>
    <property type="match status" value="7"/>
</dbReference>
<dbReference type="Gene3D" id="2.10.70.100">
    <property type="match status" value="2"/>
</dbReference>
<dbReference type="Pfam" id="PF13185">
    <property type="entry name" value="GAF_2"/>
    <property type="match status" value="1"/>
</dbReference>
<dbReference type="InterPro" id="IPR007050">
    <property type="entry name" value="HTH_bacterioopsin"/>
</dbReference>
<dbReference type="PANTHER" id="PTHR43304">
    <property type="entry name" value="PHYTOCHROME-LIKE PROTEIN CPH1"/>
    <property type="match status" value="1"/>
</dbReference>
<evidence type="ECO:0000256" key="3">
    <source>
        <dbReference type="ARBA" id="ARBA00022553"/>
    </source>
</evidence>
<feature type="domain" description="PAS" evidence="9">
    <location>
        <begin position="422"/>
        <end position="492"/>
    </location>
</feature>
<dbReference type="Proteomes" id="UP000011599">
    <property type="component" value="Unassembled WGS sequence"/>
</dbReference>
<dbReference type="InterPro" id="IPR000014">
    <property type="entry name" value="PAS"/>
</dbReference>
<dbReference type="InterPro" id="IPR013655">
    <property type="entry name" value="PAS_fold_3"/>
</dbReference>
<comment type="catalytic activity">
    <reaction evidence="1">
        <text>ATP + protein L-histidine = ADP + protein N-phospho-L-histidine.</text>
        <dbReference type="EC" id="2.7.13.3"/>
    </reaction>
</comment>
<dbReference type="Pfam" id="PF13426">
    <property type="entry name" value="PAS_9"/>
    <property type="match status" value="1"/>
</dbReference>
<keyword evidence="4" id="KW-0808">Transferase</keyword>
<dbReference type="InterPro" id="IPR013324">
    <property type="entry name" value="RNA_pol_sigma_r3/r4-like"/>
</dbReference>
<dbReference type="Gene3D" id="3.30.450.40">
    <property type="match status" value="2"/>
</dbReference>
<dbReference type="InterPro" id="IPR013656">
    <property type="entry name" value="PAS_4"/>
</dbReference>
<evidence type="ECO:0000313" key="11">
    <source>
        <dbReference type="EMBL" id="ELY36222.1"/>
    </source>
</evidence>
<dbReference type="PATRIC" id="fig|1114856.3.peg.4492"/>
<keyword evidence="6" id="KW-0805">Transcription regulation</keyword>
<keyword evidence="3" id="KW-0597">Phosphoprotein</keyword>
<feature type="domain" description="PAC" evidence="10">
    <location>
        <begin position="996"/>
        <end position="1048"/>
    </location>
</feature>
<feature type="domain" description="PAS" evidence="9">
    <location>
        <begin position="793"/>
        <end position="863"/>
    </location>
</feature>
<dbReference type="CDD" id="cd00130">
    <property type="entry name" value="PAS"/>
    <property type="match status" value="7"/>
</dbReference>
<dbReference type="SUPFAM" id="SSF55781">
    <property type="entry name" value="GAF domain-like"/>
    <property type="match status" value="2"/>
</dbReference>
<feature type="domain" description="PAC" evidence="10">
    <location>
        <begin position="867"/>
        <end position="919"/>
    </location>
</feature>
<keyword evidence="12" id="KW-1185">Reference proteome</keyword>
<dbReference type="SUPFAM" id="SSF88659">
    <property type="entry name" value="Sigma3 and sigma4 domains of RNA polymerase sigma factors"/>
    <property type="match status" value="1"/>
</dbReference>
<dbReference type="GO" id="GO:0006355">
    <property type="term" value="P:regulation of DNA-templated transcription"/>
    <property type="evidence" value="ECO:0007669"/>
    <property type="project" value="InterPro"/>
</dbReference>
<dbReference type="EMBL" id="AOHW01000052">
    <property type="protein sequence ID" value="ELY36222.1"/>
    <property type="molecule type" value="Genomic_DNA"/>
</dbReference>
<dbReference type="Pfam" id="PF15915">
    <property type="entry name" value="BAT"/>
    <property type="match status" value="1"/>
</dbReference>
<feature type="domain" description="PAC" evidence="10">
    <location>
        <begin position="494"/>
        <end position="545"/>
    </location>
</feature>
<feature type="region of interest" description="Disordered" evidence="8">
    <location>
        <begin position="85"/>
        <end position="148"/>
    </location>
</feature>
<evidence type="ECO:0000259" key="9">
    <source>
        <dbReference type="PROSITE" id="PS50112"/>
    </source>
</evidence>
<dbReference type="Gene3D" id="1.10.10.10">
    <property type="entry name" value="Winged helix-like DNA-binding domain superfamily/Winged helix DNA-binding domain"/>
    <property type="match status" value="1"/>
</dbReference>
<evidence type="ECO:0000259" key="10">
    <source>
        <dbReference type="PROSITE" id="PS50113"/>
    </source>
</evidence>
<dbReference type="eggNOG" id="arCOG02334">
    <property type="taxonomic scope" value="Archaea"/>
</dbReference>
<dbReference type="GO" id="GO:0004673">
    <property type="term" value="F:protein histidine kinase activity"/>
    <property type="evidence" value="ECO:0007669"/>
    <property type="project" value="UniProtKB-EC"/>
</dbReference>
<evidence type="ECO:0000256" key="1">
    <source>
        <dbReference type="ARBA" id="ARBA00000085"/>
    </source>
</evidence>
<accession>L9VGX6</accession>
<dbReference type="OrthoDB" id="342253at2157"/>
<protein>
    <recommendedName>
        <fullName evidence="2">histidine kinase</fullName>
        <ecNumber evidence="2">2.7.13.3</ecNumber>
    </recommendedName>
</protein>